<dbReference type="Proteomes" id="UP000027100">
    <property type="component" value="Unassembled WGS sequence"/>
</dbReference>
<evidence type="ECO:0000313" key="3">
    <source>
        <dbReference type="Proteomes" id="UP000027100"/>
    </source>
</evidence>
<dbReference type="InterPro" id="IPR014748">
    <property type="entry name" value="Enoyl-CoA_hydra_C"/>
</dbReference>
<dbReference type="Gene3D" id="3.90.226.10">
    <property type="entry name" value="2-enoyl-CoA Hydratase, Chain A, domain 1"/>
    <property type="match status" value="1"/>
</dbReference>
<keyword evidence="2" id="KW-0413">Isomerase</keyword>
<dbReference type="GO" id="GO:0016853">
    <property type="term" value="F:isomerase activity"/>
    <property type="evidence" value="ECO:0007669"/>
    <property type="project" value="UniProtKB-KW"/>
</dbReference>
<proteinExistence type="inferred from homology"/>
<dbReference type="Pfam" id="PF00378">
    <property type="entry name" value="ECH_1"/>
    <property type="match status" value="1"/>
</dbReference>
<comment type="caution">
    <text evidence="2">The sequence shown here is derived from an EMBL/GenBank/DDBJ whole genome shotgun (WGS) entry which is preliminary data.</text>
</comment>
<dbReference type="PANTHER" id="PTHR43802">
    <property type="entry name" value="ENOYL-COA HYDRATASE"/>
    <property type="match status" value="1"/>
</dbReference>
<organism evidence="2 3">
    <name type="scientific">Hyphomonas polymorpha PS728</name>
    <dbReference type="NCBI Taxonomy" id="1280954"/>
    <lineage>
        <taxon>Bacteria</taxon>
        <taxon>Pseudomonadati</taxon>
        <taxon>Pseudomonadota</taxon>
        <taxon>Alphaproteobacteria</taxon>
        <taxon>Hyphomonadales</taxon>
        <taxon>Hyphomonadaceae</taxon>
        <taxon>Hyphomonas</taxon>
    </lineage>
</organism>
<dbReference type="CDD" id="cd06558">
    <property type="entry name" value="crotonase-like"/>
    <property type="match status" value="1"/>
</dbReference>
<keyword evidence="3" id="KW-1185">Reference proteome</keyword>
<evidence type="ECO:0000256" key="1">
    <source>
        <dbReference type="ARBA" id="ARBA00005254"/>
    </source>
</evidence>
<dbReference type="PANTHER" id="PTHR43802:SF1">
    <property type="entry name" value="IP11341P-RELATED"/>
    <property type="match status" value="1"/>
</dbReference>
<dbReference type="Gene3D" id="1.10.12.10">
    <property type="entry name" value="Lyase 2-enoyl-coa Hydratase, Chain A, domain 2"/>
    <property type="match status" value="1"/>
</dbReference>
<protein>
    <submittedName>
        <fullName evidence="2">Enoyl-CoA hydratase/isomerase domain-containing protein</fullName>
    </submittedName>
</protein>
<dbReference type="RefSeq" id="WP_035600421.1">
    <property type="nucleotide sequence ID" value="NZ_ARYM01000019.1"/>
</dbReference>
<gene>
    <name evidence="2" type="ORF">HPO_14956</name>
</gene>
<sequence length="270" mass="29504">MSAAYDITQDNWQRFTLERKGRVLTAYITSDHPVNGVDEQMHTELALVFNCLQRDSESDLIILSARGRAFCAGGDFDWFEEQIAHPERFRAIGWDAKQIVVTLLQMEKPILCRMNGAAAGLGATIALLCDVIIADETAKIGDPHVKVGLVAGDGGALIWPQLIGFAKAKELLMTGDLLDAKEAQHLGLINYAVPASELDAKVDEIAGKIMANPKWAVRWTKTTANIPLRALAAQLMDASIGWESVSNYLGDRKEAVAAFKERRAAKLTGE</sequence>
<dbReference type="SUPFAM" id="SSF52096">
    <property type="entry name" value="ClpP/crotonase"/>
    <property type="match status" value="1"/>
</dbReference>
<dbReference type="OrthoDB" id="5730382at2"/>
<dbReference type="InterPro" id="IPR001753">
    <property type="entry name" value="Enoyl-CoA_hydra/iso"/>
</dbReference>
<comment type="similarity">
    <text evidence="1">Belongs to the enoyl-CoA hydratase/isomerase family.</text>
</comment>
<dbReference type="eggNOG" id="COG1024">
    <property type="taxonomic scope" value="Bacteria"/>
</dbReference>
<reference evidence="2 3" key="1">
    <citation type="journal article" date="2014" name="Antonie Van Leeuwenhoek">
        <title>Hyphomonas beringensis sp. nov. and Hyphomonas chukchiensis sp. nov., isolated from surface seawater of the Bering Sea and Chukchi Sea.</title>
        <authorList>
            <person name="Li C."/>
            <person name="Lai Q."/>
            <person name="Li G."/>
            <person name="Dong C."/>
            <person name="Wang J."/>
            <person name="Liao Y."/>
            <person name="Shao Z."/>
        </authorList>
    </citation>
    <scope>NUCLEOTIDE SEQUENCE [LARGE SCALE GENOMIC DNA]</scope>
    <source>
        <strain evidence="2 3">PS728</strain>
    </source>
</reference>
<evidence type="ECO:0000313" key="2">
    <source>
        <dbReference type="EMBL" id="KCZ97489.1"/>
    </source>
</evidence>
<dbReference type="PATRIC" id="fig|1280954.3.peg.3027"/>
<dbReference type="AlphaFoldDB" id="A0A062VHF2"/>
<dbReference type="EMBL" id="ARYM01000019">
    <property type="protein sequence ID" value="KCZ97489.1"/>
    <property type="molecule type" value="Genomic_DNA"/>
</dbReference>
<name>A0A062VHF2_9PROT</name>
<dbReference type="InterPro" id="IPR029045">
    <property type="entry name" value="ClpP/crotonase-like_dom_sf"/>
</dbReference>
<dbReference type="STRING" id="1280954.HPO_14956"/>
<accession>A0A062VHF2</accession>